<sequence length="405" mass="45237">MMGHVLMINFPGEGHINPSLGVTKELQRRGESIVYYAVEEYAEKIKKTGAEVRLYPDFREALSPEKEREKMDFAELVYNMSGKVDEIVQLICQEVRDESYDYVIYDHHFLAGKIIAEMLGLPSVSLCTTFAMDETFAKTFTLQGDLESSPYFEKLKQSLGELSERYPVSLDKPFDVFSCPGDITIVFTSREFQPHAERFGNDYLFVGPSITSRQDPGSFPFAELEGETVIVISMGTIFNQQKELYHMCIEALKDFDGKVVMAVGKSTDPADLGTIPDHFIVRPYIPQLEVLKKADVFVTHGGMNSTNEGLYFDTPLIVIPMGADQFFVAAQVERTGAGIKLDKNELSPAVLQKTIKDMLENRSYKDGAAKIGRSLRDAGGYQKAADAVLELAGKKVRRSKNGAPR</sequence>
<dbReference type="EMBL" id="KT946966">
    <property type="protein sequence ID" value="AMN88405.1"/>
    <property type="molecule type" value="Genomic_DNA"/>
</dbReference>
<dbReference type="FunFam" id="3.40.50.2000:FF:000072">
    <property type="entry name" value="Glycosyl transferase"/>
    <property type="match status" value="1"/>
</dbReference>
<name>A0A140H167_BACLI</name>
<dbReference type="Gene3D" id="3.40.50.2000">
    <property type="entry name" value="Glycogen Phosphorylase B"/>
    <property type="match status" value="2"/>
</dbReference>
<dbReference type="GO" id="GO:0008194">
    <property type="term" value="F:UDP-glycosyltransferase activity"/>
    <property type="evidence" value="ECO:0007669"/>
    <property type="project" value="InterPro"/>
</dbReference>
<protein>
    <submittedName>
        <fullName evidence="5">Glycosyltransferase</fullName>
    </submittedName>
</protein>
<reference evidence="5" key="1">
    <citation type="submission" date="2015-10" db="EMBL/GenBank/DDBJ databases">
        <authorList>
            <person name="Gilbert D.G."/>
        </authorList>
    </citation>
    <scope>NUCLEOTIDE SEQUENCE</scope>
    <source>
        <strain evidence="5">GTzs2</strain>
    </source>
</reference>
<evidence type="ECO:0000259" key="4">
    <source>
        <dbReference type="Pfam" id="PF06722"/>
    </source>
</evidence>
<evidence type="ECO:0000256" key="3">
    <source>
        <dbReference type="ARBA" id="ARBA00022679"/>
    </source>
</evidence>
<dbReference type="InterPro" id="IPR002213">
    <property type="entry name" value="UDP_glucos_trans"/>
</dbReference>
<dbReference type="InterPro" id="IPR050271">
    <property type="entry name" value="UDP-glycosyltransferase"/>
</dbReference>
<feature type="domain" description="Erythromycin biosynthesis protein CIII-like C-terminal" evidence="4">
    <location>
        <begin position="249"/>
        <end position="371"/>
    </location>
</feature>
<dbReference type="SUPFAM" id="SSF53756">
    <property type="entry name" value="UDP-Glycosyltransferase/glycogen phosphorylase"/>
    <property type="match status" value="1"/>
</dbReference>
<dbReference type="AlphaFoldDB" id="A0A140H167"/>
<dbReference type="CDD" id="cd03784">
    <property type="entry name" value="GT1_Gtf-like"/>
    <property type="match status" value="1"/>
</dbReference>
<dbReference type="PANTHER" id="PTHR48043:SF145">
    <property type="entry name" value="FI06409P-RELATED"/>
    <property type="match status" value="1"/>
</dbReference>
<dbReference type="GO" id="GO:0016758">
    <property type="term" value="F:hexosyltransferase activity"/>
    <property type="evidence" value="ECO:0007669"/>
    <property type="project" value="InterPro"/>
</dbReference>
<keyword evidence="2" id="KW-0328">Glycosyltransferase</keyword>
<evidence type="ECO:0000313" key="5">
    <source>
        <dbReference type="EMBL" id="AMN88405.1"/>
    </source>
</evidence>
<comment type="similarity">
    <text evidence="1">Belongs to the UDP-glycosyltransferase family.</text>
</comment>
<evidence type="ECO:0000256" key="2">
    <source>
        <dbReference type="ARBA" id="ARBA00022676"/>
    </source>
</evidence>
<dbReference type="SMR" id="A0A140H167"/>
<dbReference type="InterPro" id="IPR010610">
    <property type="entry name" value="EryCIII-like_C"/>
</dbReference>
<dbReference type="InterPro" id="IPR006326">
    <property type="entry name" value="UDPGT_MGT-like"/>
</dbReference>
<evidence type="ECO:0000256" key="1">
    <source>
        <dbReference type="ARBA" id="ARBA00009995"/>
    </source>
</evidence>
<proteinExistence type="inferred from homology"/>
<accession>A0A140H167</accession>
<dbReference type="Pfam" id="PF06722">
    <property type="entry name" value="EryCIII-like_C"/>
    <property type="match status" value="1"/>
</dbReference>
<dbReference type="PANTHER" id="PTHR48043">
    <property type="entry name" value="EG:EG0003.4 PROTEIN-RELATED"/>
    <property type="match status" value="1"/>
</dbReference>
<organism evidence="5">
    <name type="scientific">Bacillus licheniformis</name>
    <dbReference type="NCBI Taxonomy" id="1402"/>
    <lineage>
        <taxon>Bacteria</taxon>
        <taxon>Bacillati</taxon>
        <taxon>Bacillota</taxon>
        <taxon>Bacilli</taxon>
        <taxon>Bacillales</taxon>
        <taxon>Bacillaceae</taxon>
        <taxon>Bacillus</taxon>
    </lineage>
</organism>
<dbReference type="NCBIfam" id="TIGR01426">
    <property type="entry name" value="MGT"/>
    <property type="match status" value="1"/>
</dbReference>
<keyword evidence="3 5" id="KW-0808">Transferase</keyword>